<evidence type="ECO:0000256" key="12">
    <source>
        <dbReference type="ARBA" id="ARBA00071330"/>
    </source>
</evidence>
<dbReference type="InterPro" id="IPR000477">
    <property type="entry name" value="RT_dom"/>
</dbReference>
<evidence type="ECO:0000256" key="8">
    <source>
        <dbReference type="ARBA" id="ARBA00023136"/>
    </source>
</evidence>
<accession>A0A438CXD0</accession>
<dbReference type="InterPro" id="IPR001296">
    <property type="entry name" value="Glyco_trans_1"/>
</dbReference>
<keyword evidence="5" id="KW-0808">Transferase</keyword>
<evidence type="ECO:0000313" key="14">
    <source>
        <dbReference type="EMBL" id="RVW27860.1"/>
    </source>
</evidence>
<dbReference type="CDD" id="cd01635">
    <property type="entry name" value="Glycosyltransferase_GTB-type"/>
    <property type="match status" value="1"/>
</dbReference>
<dbReference type="Pfam" id="PF13966">
    <property type="entry name" value="zf-RVT"/>
    <property type="match status" value="1"/>
</dbReference>
<evidence type="ECO:0000256" key="9">
    <source>
        <dbReference type="ARBA" id="ARBA00024013"/>
    </source>
</evidence>
<evidence type="ECO:0000256" key="2">
    <source>
        <dbReference type="ARBA" id="ARBA00022528"/>
    </source>
</evidence>
<evidence type="ECO:0000256" key="3">
    <source>
        <dbReference type="ARBA" id="ARBA00022640"/>
    </source>
</evidence>
<keyword evidence="6" id="KW-0732">Signal</keyword>
<dbReference type="Proteomes" id="UP000288805">
    <property type="component" value="Unassembled WGS sequence"/>
</dbReference>
<comment type="subcellular location">
    <subcellularLocation>
        <location evidence="9">Plastid</location>
        <location evidence="9">Chloroplast outer membrane</location>
    </subcellularLocation>
</comment>
<sequence>MDSKQHIAIFTTASLPWMTGTAVNPLFRVAYLTKGREFKVTLVIPWLSLKDQELVYPNKITFKSPSEQEAYVRQWLGERTGFVCDFSIKFYPGKFSRDKRSILVVGDITEIIPDEEADIAVLEEPEHLTWYHHGKRWKTKFHLVLGIVHTNYLEYVRREKNGRLQAFLLKYINNWVVDIYCHKVCGHGGLRLDQISQQEAETLERPFTEEEIYVALMEMNGDKAPGPDGFIMEFWQSCWEFIKEEILEMFKDFYDHSSFLKSLNNTFLVLIPKKSGAEDLRDFRPISLLGGLYKLLAKVLANRLKKVVGKVVSTSQNAFVKGRQILDASLVANEVIDTWQRQKEKGIICKLDIEKAYDCINWKFLVKVLQKMGFGSKWVGWMWSCLSSAKFSVLVNGVPAGFFPSTKGLRQGDPLSPYLFIMGMEVLDVLISRAVEGGFLSGCNIRGGSGPSLNISHLFFADDTIIFCEARKDHLTYLGWILFWFEAASGLKINLAKSEIIPVGEVVEVEELAVELGCRVGTLPSQYLGLPLGAPNRAPYIWDGVEERVRRRLALWKRQYISKGGRVTLIKSTLASMPIYQMSIFRMPKVVVRRIEKVQRDFLWGGGNMERKVHLVKWEVVCTDKEKGGLGLRKLALLNKALLGKWIWRYACEKNILWRQVIKVKYGQEGLDWRPKKGNGAIGIGVWKEIWKESDWCWDNISFRVGKGNLICFWTDVWCSESSLAQCFPHLFGMAAHQSLTVEEMWDQNSGQGNWNLQFLRDFNDWEIELVGEFLHILRGFKPSLEEDSVIWRKGRSGQFRVKEAYSLLTNSEVMRFPHKSIWVARVPTKVAFFAWEASWGKVLTLDSLQRRGFQLPNRCFLCECEESVNHILIYCTVVRALWDIVFGLVDVKWVFPGTVKEVLASWRGSFVGKKRKKIWDVIPLCIFWTFILVFIWQVIRLSAATQDLPRSIICNVHGVNPKFLEIGKRKNEHQQNGDRAFTKGAYYIGKMVWSKGYKELLKLLHDNQKELTGLEVDLYGNGEDSDQVQGAAKKLELDVRVYPGHDHADPLFHDYKVFLNPSTTDVLCTTTAEALAMGKIVVCANHPSNDFFKQFTNCRTYQDSSGFVKETLKALSEEPAQLTDAQMHELSWDAATERFLQAAGLDHVVERKPTDTPPKKFMSMTMNLRKNMDDASAYVHHVASGIEASRRVFGAIPGSLQPDEEQRQELGWAFPTGGQG</sequence>
<name>A0A438CXD0_VITVI</name>
<evidence type="ECO:0000259" key="13">
    <source>
        <dbReference type="PROSITE" id="PS50878"/>
    </source>
</evidence>
<evidence type="ECO:0000256" key="10">
    <source>
        <dbReference type="ARBA" id="ARBA00024055"/>
    </source>
</evidence>
<dbReference type="Gene3D" id="3.40.50.2000">
    <property type="entry name" value="Glycogen Phosphorylase B"/>
    <property type="match status" value="1"/>
</dbReference>
<dbReference type="PANTHER" id="PTHR46132">
    <property type="entry name" value="DIGALACTOSYLDIACYLGLYCEROL SYNTHASE 2, CHLOROPLASTIC"/>
    <property type="match status" value="1"/>
</dbReference>
<dbReference type="SUPFAM" id="SSF56672">
    <property type="entry name" value="DNA/RNA polymerases"/>
    <property type="match status" value="1"/>
</dbReference>
<dbReference type="FunFam" id="3.40.50.2000:FF:000084">
    <property type="entry name" value="Digalactosyldiacylglycerol synthase 2 chloroplastic"/>
    <property type="match status" value="1"/>
</dbReference>
<dbReference type="GO" id="GO:0046481">
    <property type="term" value="F:digalactosyldiacylglycerol synthase activity"/>
    <property type="evidence" value="ECO:0007669"/>
    <property type="project" value="UniProtKB-EC"/>
</dbReference>
<dbReference type="Pfam" id="PF00534">
    <property type="entry name" value="Glycos_transf_1"/>
    <property type="match status" value="1"/>
</dbReference>
<keyword evidence="7" id="KW-1002">Plastid outer membrane</keyword>
<dbReference type="SUPFAM" id="SSF53756">
    <property type="entry name" value="UDP-Glycosyltransferase/glycogen phosphorylase"/>
    <property type="match status" value="1"/>
</dbReference>
<dbReference type="AlphaFoldDB" id="A0A438CXD0"/>
<gene>
    <name evidence="14" type="primary">DGD2_4</name>
    <name evidence="14" type="ORF">CK203_115936</name>
</gene>
<dbReference type="EMBL" id="QGNW01001933">
    <property type="protein sequence ID" value="RVW27860.1"/>
    <property type="molecule type" value="Genomic_DNA"/>
</dbReference>
<keyword evidence="3" id="KW-0934">Plastid</keyword>
<reference evidence="14 15" key="1">
    <citation type="journal article" date="2018" name="PLoS Genet.">
        <title>Population sequencing reveals clonal diversity and ancestral inbreeding in the grapevine cultivar Chardonnay.</title>
        <authorList>
            <person name="Roach M.J."/>
            <person name="Johnson D.L."/>
            <person name="Bohlmann J."/>
            <person name="van Vuuren H.J."/>
            <person name="Jones S.J."/>
            <person name="Pretorius I.S."/>
            <person name="Schmidt S.A."/>
            <person name="Borneman A.R."/>
        </authorList>
    </citation>
    <scope>NUCLEOTIDE SEQUENCE [LARGE SCALE GENOMIC DNA]</scope>
    <source>
        <strain evidence="15">cv. Chardonnay</strain>
        <tissue evidence="14">Leaf</tissue>
    </source>
</reference>
<keyword evidence="2" id="KW-0150">Chloroplast</keyword>
<evidence type="ECO:0000256" key="6">
    <source>
        <dbReference type="ARBA" id="ARBA00022729"/>
    </source>
</evidence>
<evidence type="ECO:0000256" key="7">
    <source>
        <dbReference type="ARBA" id="ARBA00022805"/>
    </source>
</evidence>
<dbReference type="Pfam" id="PF00078">
    <property type="entry name" value="RVT_1"/>
    <property type="match status" value="1"/>
</dbReference>
<protein>
    <recommendedName>
        <fullName evidence="12">Digalactosyldiacylglycerol synthase 2, chloroplastic</fullName>
        <ecNumber evidence="10">2.4.1.241</ecNumber>
    </recommendedName>
</protein>
<comment type="caution">
    <text evidence="14">The sequence shown here is derived from an EMBL/GenBank/DDBJ whole genome shotgun (WGS) entry which is preliminary data.</text>
</comment>
<evidence type="ECO:0000256" key="1">
    <source>
        <dbReference type="ARBA" id="ARBA00009481"/>
    </source>
</evidence>
<evidence type="ECO:0000256" key="11">
    <source>
        <dbReference type="ARBA" id="ARBA00048651"/>
    </source>
</evidence>
<evidence type="ECO:0000256" key="5">
    <source>
        <dbReference type="ARBA" id="ARBA00022679"/>
    </source>
</evidence>
<evidence type="ECO:0000256" key="4">
    <source>
        <dbReference type="ARBA" id="ARBA00022676"/>
    </source>
</evidence>
<proteinExistence type="inferred from homology"/>
<organism evidence="14 15">
    <name type="scientific">Vitis vinifera</name>
    <name type="common">Grape</name>
    <dbReference type="NCBI Taxonomy" id="29760"/>
    <lineage>
        <taxon>Eukaryota</taxon>
        <taxon>Viridiplantae</taxon>
        <taxon>Streptophyta</taxon>
        <taxon>Embryophyta</taxon>
        <taxon>Tracheophyta</taxon>
        <taxon>Spermatophyta</taxon>
        <taxon>Magnoliopsida</taxon>
        <taxon>eudicotyledons</taxon>
        <taxon>Gunneridae</taxon>
        <taxon>Pentapetalae</taxon>
        <taxon>rosids</taxon>
        <taxon>Vitales</taxon>
        <taxon>Vitaceae</taxon>
        <taxon>Viteae</taxon>
        <taxon>Vitis</taxon>
    </lineage>
</organism>
<dbReference type="EC" id="2.4.1.241" evidence="10"/>
<evidence type="ECO:0000313" key="15">
    <source>
        <dbReference type="Proteomes" id="UP000288805"/>
    </source>
</evidence>
<dbReference type="InterPro" id="IPR043502">
    <property type="entry name" value="DNA/RNA_pol_sf"/>
</dbReference>
<feature type="domain" description="Reverse transcriptase" evidence="13">
    <location>
        <begin position="252"/>
        <end position="532"/>
    </location>
</feature>
<dbReference type="InterPro" id="IPR044525">
    <property type="entry name" value="DGDG1/2"/>
</dbReference>
<keyword evidence="8" id="KW-0472">Membrane</keyword>
<dbReference type="InterPro" id="IPR026960">
    <property type="entry name" value="RVT-Znf"/>
</dbReference>
<dbReference type="CDD" id="cd01650">
    <property type="entry name" value="RT_nLTR_like"/>
    <property type="match status" value="1"/>
</dbReference>
<comment type="catalytic activity">
    <reaction evidence="11">
        <text>a 1,2-diacyl-3-O-(beta-D-galactosyl)-sn-glycerol + UDP-alpha-D-galactose = a 1,2-diacyl-3-O-[alpha-D-galactosyl-(1-&gt;6)-beta-D-galactosyl]-sn-glycerol + UDP + H(+)</text>
        <dbReference type="Rhea" id="RHEA:10520"/>
        <dbReference type="ChEBI" id="CHEBI:15378"/>
        <dbReference type="ChEBI" id="CHEBI:17615"/>
        <dbReference type="ChEBI" id="CHEBI:28396"/>
        <dbReference type="ChEBI" id="CHEBI:58223"/>
        <dbReference type="ChEBI" id="CHEBI:66914"/>
        <dbReference type="EC" id="2.4.1.241"/>
    </reaction>
</comment>
<keyword evidence="4" id="KW-0328">Glycosyltransferase</keyword>
<dbReference type="PROSITE" id="PS50878">
    <property type="entry name" value="RT_POL"/>
    <property type="match status" value="1"/>
</dbReference>
<dbReference type="GO" id="GO:0009707">
    <property type="term" value="C:chloroplast outer membrane"/>
    <property type="evidence" value="ECO:0007669"/>
    <property type="project" value="UniProtKB-SubCell"/>
</dbReference>
<comment type="similarity">
    <text evidence="1">Belongs to the glycosyltransferase group 1 family. Glycosyltransferase 4 subfamily.</text>
</comment>
<dbReference type="PANTHER" id="PTHR46132:SF1">
    <property type="entry name" value="DIGALACTOSYLDIACYLGLYCEROL SYNTHASE 2, CHLOROPLASTIC"/>
    <property type="match status" value="1"/>
</dbReference>